<evidence type="ECO:0000313" key="11">
    <source>
        <dbReference type="Ensembl" id="ENSPMEP00000001956.1"/>
    </source>
</evidence>
<reference evidence="11" key="1">
    <citation type="submission" date="2025-08" db="UniProtKB">
        <authorList>
            <consortium name="Ensembl"/>
        </authorList>
    </citation>
    <scope>IDENTIFICATION</scope>
</reference>
<keyword evidence="12" id="KW-1185">Reference proteome</keyword>
<dbReference type="GO" id="GO:0005229">
    <property type="term" value="F:intracellularly calcium-gated chloride channel activity"/>
    <property type="evidence" value="ECO:0007669"/>
    <property type="project" value="TreeGrafter"/>
</dbReference>
<keyword evidence="5 8" id="KW-1133">Transmembrane helix</keyword>
<evidence type="ECO:0000256" key="5">
    <source>
        <dbReference type="ARBA" id="ARBA00022989"/>
    </source>
</evidence>
<evidence type="ECO:0000256" key="2">
    <source>
        <dbReference type="ARBA" id="ARBA00009671"/>
    </source>
</evidence>
<comment type="caution">
    <text evidence="8">Lacks conserved residue(s) required for the propagation of feature annotation.</text>
</comment>
<evidence type="ECO:0000256" key="8">
    <source>
        <dbReference type="RuleBase" id="RU280814"/>
    </source>
</evidence>
<evidence type="ECO:0000313" key="12">
    <source>
        <dbReference type="Proteomes" id="UP000261480"/>
    </source>
</evidence>
<evidence type="ECO:0000256" key="3">
    <source>
        <dbReference type="ARBA" id="ARBA00022475"/>
    </source>
</evidence>
<keyword evidence="3" id="KW-1003">Cell membrane</keyword>
<dbReference type="InterPro" id="IPR049452">
    <property type="entry name" value="Anoctamin_TM"/>
</dbReference>
<reference evidence="11" key="2">
    <citation type="submission" date="2025-09" db="UniProtKB">
        <authorList>
            <consortium name="Ensembl"/>
        </authorList>
    </citation>
    <scope>IDENTIFICATION</scope>
</reference>
<feature type="domain" description="Anoctamin dimerisation" evidence="10">
    <location>
        <begin position="32"/>
        <end position="188"/>
    </location>
</feature>
<evidence type="ECO:0000256" key="6">
    <source>
        <dbReference type="ARBA" id="ARBA00023136"/>
    </source>
</evidence>
<evidence type="ECO:0000256" key="7">
    <source>
        <dbReference type="ARBA" id="ARBA00023180"/>
    </source>
</evidence>
<protein>
    <recommendedName>
        <fullName evidence="8">Anoctamin</fullName>
    </recommendedName>
</protein>
<dbReference type="GO" id="GO:0005886">
    <property type="term" value="C:plasma membrane"/>
    <property type="evidence" value="ECO:0007669"/>
    <property type="project" value="UniProtKB-SubCell"/>
</dbReference>
<feature type="transmembrane region" description="Helical" evidence="8">
    <location>
        <begin position="280"/>
        <end position="307"/>
    </location>
</feature>
<feature type="domain" description="Anoctamin transmembrane" evidence="9">
    <location>
        <begin position="269"/>
        <end position="433"/>
    </location>
</feature>
<keyword evidence="4 8" id="KW-0812">Transmembrane</keyword>
<dbReference type="PANTHER" id="PTHR12308">
    <property type="entry name" value="ANOCTAMIN"/>
    <property type="match status" value="1"/>
</dbReference>
<feature type="domain" description="Anoctamin dimerisation" evidence="10">
    <location>
        <begin position="197"/>
        <end position="266"/>
    </location>
</feature>
<name>A0A3B3WGF5_9TELE</name>
<evidence type="ECO:0000259" key="10">
    <source>
        <dbReference type="Pfam" id="PF16178"/>
    </source>
</evidence>
<dbReference type="Proteomes" id="UP000261480">
    <property type="component" value="Unplaced"/>
</dbReference>
<dbReference type="STRING" id="48701.ENSPMEP00000001956"/>
<dbReference type="GO" id="GO:0046983">
    <property type="term" value="F:protein dimerization activity"/>
    <property type="evidence" value="ECO:0007669"/>
    <property type="project" value="InterPro"/>
</dbReference>
<proteinExistence type="inferred from homology"/>
<dbReference type="PANTHER" id="PTHR12308:SF20">
    <property type="entry name" value="ANOCTAMIN-2"/>
    <property type="match status" value="1"/>
</dbReference>
<dbReference type="Pfam" id="PF04547">
    <property type="entry name" value="Anoctamin"/>
    <property type="match status" value="1"/>
</dbReference>
<keyword evidence="6 8" id="KW-0472">Membrane</keyword>
<organism evidence="11 12">
    <name type="scientific">Poecilia mexicana</name>
    <dbReference type="NCBI Taxonomy" id="48701"/>
    <lineage>
        <taxon>Eukaryota</taxon>
        <taxon>Metazoa</taxon>
        <taxon>Chordata</taxon>
        <taxon>Craniata</taxon>
        <taxon>Vertebrata</taxon>
        <taxon>Euteleostomi</taxon>
        <taxon>Actinopterygii</taxon>
        <taxon>Neopterygii</taxon>
        <taxon>Teleostei</taxon>
        <taxon>Neoteleostei</taxon>
        <taxon>Acanthomorphata</taxon>
        <taxon>Ovalentaria</taxon>
        <taxon>Atherinomorphae</taxon>
        <taxon>Cyprinodontiformes</taxon>
        <taxon>Poeciliidae</taxon>
        <taxon>Poeciliinae</taxon>
        <taxon>Poecilia</taxon>
    </lineage>
</organism>
<comment type="similarity">
    <text evidence="2 8">Belongs to the anoctamin family.</text>
</comment>
<evidence type="ECO:0000259" key="9">
    <source>
        <dbReference type="Pfam" id="PF04547"/>
    </source>
</evidence>
<keyword evidence="7" id="KW-0325">Glycoprotein</keyword>
<dbReference type="Ensembl" id="ENSPMET00000013333.1">
    <property type="protein sequence ID" value="ENSPMEP00000001956.1"/>
    <property type="gene ID" value="ENSPMEG00000002940.1"/>
</dbReference>
<dbReference type="InterPro" id="IPR007632">
    <property type="entry name" value="Anoctamin"/>
</dbReference>
<accession>A0A3B3WGF5</accession>
<evidence type="ECO:0000256" key="1">
    <source>
        <dbReference type="ARBA" id="ARBA00004651"/>
    </source>
</evidence>
<comment type="subcellular location">
    <subcellularLocation>
        <location evidence="1">Cell membrane</location>
        <topology evidence="1">Multi-pass membrane protein</topology>
    </subcellularLocation>
    <subcellularLocation>
        <location evidence="8">Membrane</location>
        <topology evidence="8">Multi-pass membrane protein</topology>
    </subcellularLocation>
</comment>
<dbReference type="InterPro" id="IPR032394">
    <property type="entry name" value="Anoct_dimer"/>
</dbReference>
<feature type="transmembrane region" description="Helical" evidence="8">
    <location>
        <begin position="356"/>
        <end position="376"/>
    </location>
</feature>
<evidence type="ECO:0000256" key="4">
    <source>
        <dbReference type="ARBA" id="ARBA00022692"/>
    </source>
</evidence>
<sequence length="443" mass="50648">MYLSERICEQKTFFFKDTRYSTSGIDLGPGLFFADGKRKVDYILCYKYKKRRSSKPRLSISSNGNLPIILPIRLEAEAESGEAGGAAGDAEDSKLTEEEKALMREEFEAGLLEAGLQIERDKEKLNGISFIRLHIPWSILSREAELQKIKVAVKKKCELRKRTGIAGMWDTVISQLNRPFQPDVPDNDIHKDSQSHVAEIISRTTCTRTCQTTGISSLLARGVYISAFPLHDGPFTRRGRKDQRNERQLLHEEWANYGVMFKYQPVDLIRKYFGEQIGLYFAWLGVYTQLLIPPSVLGIIVFLYGILTVDTNVPSQETCDDNLNITMCPLCDAVCDYWRLSSVCSLARASYLFDNGATVLFAIFMSLWAACFLEHWKRRQMCLKHSWDLTSLEHEEDELRPEYEEALQEKKAKLKAQAKKKVSLHVNVQISVQFLILKANFVC</sequence>
<dbReference type="Pfam" id="PF16178">
    <property type="entry name" value="Anoct_dimer"/>
    <property type="match status" value="2"/>
</dbReference>
<dbReference type="AlphaFoldDB" id="A0A3B3WGF5"/>